<sequence length="63" mass="6762">MSCDHLICARCSHPVSEGRCPTCRAAREEFHDHGPALSPALVLAALVLLLALSLVLAVRYGSY</sequence>
<keyword evidence="3" id="KW-1185">Reference proteome</keyword>
<keyword evidence="1" id="KW-0812">Transmembrane</keyword>
<dbReference type="AlphaFoldDB" id="A0A7W3N5E1"/>
<feature type="transmembrane region" description="Helical" evidence="1">
    <location>
        <begin position="36"/>
        <end position="58"/>
    </location>
</feature>
<evidence type="ECO:0000256" key="1">
    <source>
        <dbReference type="SAM" id="Phobius"/>
    </source>
</evidence>
<evidence type="ECO:0000313" key="3">
    <source>
        <dbReference type="Proteomes" id="UP000539313"/>
    </source>
</evidence>
<organism evidence="2 3">
    <name type="scientific">Thermomonospora cellulosilytica</name>
    <dbReference type="NCBI Taxonomy" id="1411118"/>
    <lineage>
        <taxon>Bacteria</taxon>
        <taxon>Bacillati</taxon>
        <taxon>Actinomycetota</taxon>
        <taxon>Actinomycetes</taxon>
        <taxon>Streptosporangiales</taxon>
        <taxon>Thermomonosporaceae</taxon>
        <taxon>Thermomonospora</taxon>
    </lineage>
</organism>
<dbReference type="RefSeq" id="WP_119728739.1">
    <property type="nucleotide sequence ID" value="NZ_JACJII010000001.1"/>
</dbReference>
<dbReference type="EMBL" id="JACJII010000001">
    <property type="protein sequence ID" value="MBA9007849.1"/>
    <property type="molecule type" value="Genomic_DNA"/>
</dbReference>
<reference evidence="2 3" key="1">
    <citation type="submission" date="2020-08" db="EMBL/GenBank/DDBJ databases">
        <title>Sequencing the genomes of 1000 actinobacteria strains.</title>
        <authorList>
            <person name="Klenk H.-P."/>
        </authorList>
    </citation>
    <scope>NUCLEOTIDE SEQUENCE [LARGE SCALE GENOMIC DNA]</scope>
    <source>
        <strain evidence="2 3">DSM 45823</strain>
    </source>
</reference>
<comment type="caution">
    <text evidence="2">The sequence shown here is derived from an EMBL/GenBank/DDBJ whole genome shotgun (WGS) entry which is preliminary data.</text>
</comment>
<name>A0A7W3N5E1_9ACTN</name>
<protein>
    <submittedName>
        <fullName evidence="2">Putative paraquat-inducible protein A</fullName>
    </submittedName>
</protein>
<dbReference type="Proteomes" id="UP000539313">
    <property type="component" value="Unassembled WGS sequence"/>
</dbReference>
<gene>
    <name evidence="2" type="ORF">HNR21_006731</name>
</gene>
<proteinExistence type="predicted"/>
<keyword evidence="1" id="KW-0472">Membrane</keyword>
<dbReference type="SUPFAM" id="SSF57850">
    <property type="entry name" value="RING/U-box"/>
    <property type="match status" value="1"/>
</dbReference>
<keyword evidence="1" id="KW-1133">Transmembrane helix</keyword>
<accession>A0A7W3N5E1</accession>
<evidence type="ECO:0000313" key="2">
    <source>
        <dbReference type="EMBL" id="MBA9007849.1"/>
    </source>
</evidence>